<evidence type="ECO:0000313" key="6">
    <source>
        <dbReference type="EMBL" id="KAF2732743.1"/>
    </source>
</evidence>
<dbReference type="EMBL" id="ML996172">
    <property type="protein sequence ID" value="KAF2732743.1"/>
    <property type="molecule type" value="Genomic_DNA"/>
</dbReference>
<dbReference type="Pfam" id="PF01535">
    <property type="entry name" value="PPR"/>
    <property type="match status" value="2"/>
</dbReference>
<feature type="repeat" description="PPR" evidence="5">
    <location>
        <begin position="656"/>
        <end position="690"/>
    </location>
</feature>
<gene>
    <name evidence="6" type="ORF">EJ04DRAFT_553853</name>
</gene>
<feature type="repeat" description="PPR" evidence="5">
    <location>
        <begin position="544"/>
        <end position="578"/>
    </location>
</feature>
<reference evidence="6" key="1">
    <citation type="journal article" date="2020" name="Stud. Mycol.">
        <title>101 Dothideomycetes genomes: a test case for predicting lifestyles and emergence of pathogens.</title>
        <authorList>
            <person name="Haridas S."/>
            <person name="Albert R."/>
            <person name="Binder M."/>
            <person name="Bloem J."/>
            <person name="Labutti K."/>
            <person name="Salamov A."/>
            <person name="Andreopoulos B."/>
            <person name="Baker S."/>
            <person name="Barry K."/>
            <person name="Bills G."/>
            <person name="Bluhm B."/>
            <person name="Cannon C."/>
            <person name="Castanera R."/>
            <person name="Culley D."/>
            <person name="Daum C."/>
            <person name="Ezra D."/>
            <person name="Gonzalez J."/>
            <person name="Henrissat B."/>
            <person name="Kuo A."/>
            <person name="Liang C."/>
            <person name="Lipzen A."/>
            <person name="Lutzoni F."/>
            <person name="Magnuson J."/>
            <person name="Mondo S."/>
            <person name="Nolan M."/>
            <person name="Ohm R."/>
            <person name="Pangilinan J."/>
            <person name="Park H.-J."/>
            <person name="Ramirez L."/>
            <person name="Alfaro M."/>
            <person name="Sun H."/>
            <person name="Tritt A."/>
            <person name="Yoshinaga Y."/>
            <person name="Zwiers L.-H."/>
            <person name="Turgeon B."/>
            <person name="Goodwin S."/>
            <person name="Spatafora J."/>
            <person name="Crous P."/>
            <person name="Grigoriev I."/>
        </authorList>
    </citation>
    <scope>NUCLEOTIDE SEQUENCE</scope>
    <source>
        <strain evidence="6">CBS 125425</strain>
    </source>
</reference>
<dbReference type="PANTHER" id="PTHR47447:SF17">
    <property type="entry name" value="OS12G0638900 PROTEIN"/>
    <property type="match status" value="1"/>
</dbReference>
<evidence type="ECO:0000256" key="5">
    <source>
        <dbReference type="PROSITE-ProRule" id="PRU00708"/>
    </source>
</evidence>
<dbReference type="InterPro" id="IPR011990">
    <property type="entry name" value="TPR-like_helical_dom_sf"/>
</dbReference>
<dbReference type="PROSITE" id="PS51375">
    <property type="entry name" value="PPR"/>
    <property type="match status" value="2"/>
</dbReference>
<dbReference type="PANTHER" id="PTHR47447">
    <property type="entry name" value="OS03G0856100 PROTEIN"/>
    <property type="match status" value="1"/>
</dbReference>
<keyword evidence="2" id="KW-0677">Repeat</keyword>
<dbReference type="OrthoDB" id="185373at2759"/>
<dbReference type="AlphaFoldDB" id="A0A9P4QWV5"/>
<comment type="subunit">
    <text evidence="4">Binds to mitochondrial small subunit 15S rRNA.</text>
</comment>
<keyword evidence="7" id="KW-1185">Reference proteome</keyword>
<comment type="similarity">
    <text evidence="1">Belongs to the CCM1 family.</text>
</comment>
<evidence type="ECO:0000256" key="4">
    <source>
        <dbReference type="ARBA" id="ARBA00044511"/>
    </source>
</evidence>
<dbReference type="Proteomes" id="UP000799444">
    <property type="component" value="Unassembled WGS sequence"/>
</dbReference>
<dbReference type="Gene3D" id="1.25.40.10">
    <property type="entry name" value="Tetratricopeptide repeat domain"/>
    <property type="match status" value="2"/>
</dbReference>
<accession>A0A9P4QWV5</accession>
<dbReference type="Pfam" id="PF13041">
    <property type="entry name" value="PPR_2"/>
    <property type="match status" value="1"/>
</dbReference>
<organism evidence="6 7">
    <name type="scientific">Polyplosphaeria fusca</name>
    <dbReference type="NCBI Taxonomy" id="682080"/>
    <lineage>
        <taxon>Eukaryota</taxon>
        <taxon>Fungi</taxon>
        <taxon>Dikarya</taxon>
        <taxon>Ascomycota</taxon>
        <taxon>Pezizomycotina</taxon>
        <taxon>Dothideomycetes</taxon>
        <taxon>Pleosporomycetidae</taxon>
        <taxon>Pleosporales</taxon>
        <taxon>Tetraplosphaeriaceae</taxon>
        <taxon>Polyplosphaeria</taxon>
    </lineage>
</organism>
<comment type="function">
    <text evidence="3">Regulates mitochondrial small subunit maturation by controlling 15S rRNA 5'-end processing. Localizes to the 5' precursor of the 15S rRNA in a position that is subsequently occupied by mS47 in the mature yeast mtSSU. Uses structure and sequence-specific RNA recognition, binding to a single-stranded region of the precursor and specifically recognizing bases -6 to -1. The exchange of Ccm1 for mS47 is coupled to the irreversible removal of precursor rRNA that is accompanied by conformational changes of the mitoribosomal proteins uS5m and mS26. These conformational changes signal completion of 5'-end rRNA processing through protection of the mature 5'-end of the 15S rRNA and stabilization of mS47. The removal of the 5' precursor together with the dissociation of Ccm1 may be catalyzed by the 5'-3' exoribonuclease Pet127. Involved in the specific removal of group I introns in mitochondrial encoded transcripts.</text>
</comment>
<comment type="caution">
    <text evidence="6">The sequence shown here is derived from an EMBL/GenBank/DDBJ whole genome shotgun (WGS) entry which is preliminary data.</text>
</comment>
<protein>
    <submittedName>
        <fullName evidence="6">Uncharacterized protein</fullName>
    </submittedName>
</protein>
<sequence>MLERASICLESGGRKLVQARTQYLRSSRILHSSFWHHGVADLSTQASLVSVLLSDRGGDVDDSTPITTPRTGTGSHDGLLLGFLYPEKTLALLRRISKYSWDTIERRRVQPANAGSIRHFSTTRTHWPRNKEIELEDDLRTELHERLRGSTAADALAELVDSDELGQGELAWQLYARVDERDRTSKLRCDVLQYLDLPGNSTQATRTLRIFNSLPVEDRTVLAHRVGISAYLILDMIGNAVNIHEEAAQRHGYSDFGTNILLGRAVQDYQWDIALRVFRNFWQHSPFTDAASSVWSRPKAEFRHIVWEGTENVADLHDKLNSFLQHVRQFQHELRTPEDKTSLELFLQGFIPATIKQVLAAKNPKEDFIWKFFIALFEELQPLSLPRLRKRAYDYALSALYNVPRYQVYTNQPRILSRLYNQYREEAYHSPYRDLRPLRRTIELLMHLNARHGSVDVVQALERDMRRFHSSKAVNLRFLMHFYADYGLVEKVIELFNELCGREPDTITLKDLSALLFVHARRIDVAGTLRQFRRISDEFGLTPNTTCWNMVLLAHARADDLEGAFGFFNEIEASGVPLDQYTFGTLLDLCASRGDLEAFEALYSKADQLSIGLRNMTATRSGYVEACLNAGDAEGAEAVAHRMLEDSRKGTLHGSLTHTWNLLITHHALNRDLESSRRLYRQMVNYGIPLDSWTYAALMRSLIEVGQTNAAYRIMRTTMRNNNIRVYAFHYAIVMTGFLSEGQYEHALKVHERMKERNPTQTPSSRLASLEVVGRNELRRISEASKGARVHLYRLTEVEETLRQMLFDSFESQQALRQPRHKYQIDSRSHSVPQDYFGLLILLYSTKGAYEVCKELLKAASAATPDDENYAYSIGLLTAIMEAHLRAGEYDEVAKCWHLAKAQAEKLVKTAEAVQNPGPPALGFDSIIDPEVRNAFASAKIATNRRQVLARAARIYIRSLLNQSDNASLQEAQRTFRELITSGFALDDITWNEFIQMLAQRGRVIDAFTACETYLMPHFPGWRFTSPIYARKDRRGYLWQDVRHYDITKKTVMPRYKTLVVLAAAYKQIRRDQSNGVGWKPEMGGWVGEILEQLAPLTTRAIDTMPVKDDRVQNRFLGMV</sequence>
<dbReference type="InterPro" id="IPR002885">
    <property type="entry name" value="PPR_rpt"/>
</dbReference>
<proteinExistence type="inferred from homology"/>
<name>A0A9P4QWV5_9PLEO</name>
<evidence type="ECO:0000313" key="7">
    <source>
        <dbReference type="Proteomes" id="UP000799444"/>
    </source>
</evidence>
<evidence type="ECO:0000256" key="1">
    <source>
        <dbReference type="ARBA" id="ARBA00006192"/>
    </source>
</evidence>
<evidence type="ECO:0000256" key="2">
    <source>
        <dbReference type="ARBA" id="ARBA00022737"/>
    </source>
</evidence>
<dbReference type="NCBIfam" id="TIGR00756">
    <property type="entry name" value="PPR"/>
    <property type="match status" value="2"/>
</dbReference>
<evidence type="ECO:0000256" key="3">
    <source>
        <dbReference type="ARBA" id="ARBA00044493"/>
    </source>
</evidence>